<dbReference type="Proteomes" id="UP001209878">
    <property type="component" value="Unassembled WGS sequence"/>
</dbReference>
<dbReference type="Pfam" id="PF00058">
    <property type="entry name" value="Ldl_recept_b"/>
    <property type="match status" value="2"/>
</dbReference>
<organism evidence="2 3">
    <name type="scientific">Ridgeia piscesae</name>
    <name type="common">Tubeworm</name>
    <dbReference type="NCBI Taxonomy" id="27915"/>
    <lineage>
        <taxon>Eukaryota</taxon>
        <taxon>Metazoa</taxon>
        <taxon>Spiralia</taxon>
        <taxon>Lophotrochozoa</taxon>
        <taxon>Annelida</taxon>
        <taxon>Polychaeta</taxon>
        <taxon>Sedentaria</taxon>
        <taxon>Canalipalpata</taxon>
        <taxon>Sabellida</taxon>
        <taxon>Siboglinidae</taxon>
        <taxon>Ridgeia</taxon>
    </lineage>
</organism>
<comment type="caution">
    <text evidence="2">The sequence shown here is derived from an EMBL/GenBank/DDBJ whole genome shotgun (WGS) entry which is preliminary data.</text>
</comment>
<sequence length="141" mass="15569">MFVFLQGLVEDNFLVVVDTDDKSLYQIDLSDGTSWKLPLTEMVYPVGVAYNPVDARVYWTDVRADNIKRTYLNGTEEVVAILSSGSVPGGIAIDFISELVYYTDDNADSVAVMTLDGKQHITLLTGNMDEPRDIALDIARG</sequence>
<keyword evidence="3" id="KW-1185">Reference proteome</keyword>
<feature type="repeat" description="LDL-receptor class B" evidence="1">
    <location>
        <begin position="98"/>
        <end position="140"/>
    </location>
</feature>
<dbReference type="EMBL" id="JAODUO010001568">
    <property type="protein sequence ID" value="KAK2161641.1"/>
    <property type="molecule type" value="Genomic_DNA"/>
</dbReference>
<dbReference type="SMART" id="SM00135">
    <property type="entry name" value="LY"/>
    <property type="match status" value="2"/>
</dbReference>
<protein>
    <submittedName>
        <fullName evidence="2">Uncharacterized protein</fullName>
    </submittedName>
</protein>
<evidence type="ECO:0000313" key="2">
    <source>
        <dbReference type="EMBL" id="KAK2161641.1"/>
    </source>
</evidence>
<proteinExistence type="predicted"/>
<name>A0AAD9JYM7_RIDPI</name>
<dbReference type="PANTHER" id="PTHR46513:SF44">
    <property type="entry name" value="LDL RECEPTOR RELATED PROTEIN 4"/>
    <property type="match status" value="1"/>
</dbReference>
<dbReference type="InterPro" id="IPR011042">
    <property type="entry name" value="6-blade_b-propeller_TolB-like"/>
</dbReference>
<reference evidence="2" key="1">
    <citation type="journal article" date="2023" name="Mol. Biol. Evol.">
        <title>Third-Generation Sequencing Reveals the Adaptive Role of the Epigenome in Three Deep-Sea Polychaetes.</title>
        <authorList>
            <person name="Perez M."/>
            <person name="Aroh O."/>
            <person name="Sun Y."/>
            <person name="Lan Y."/>
            <person name="Juniper S.K."/>
            <person name="Young C.R."/>
            <person name="Angers B."/>
            <person name="Qian P.Y."/>
        </authorList>
    </citation>
    <scope>NUCLEOTIDE SEQUENCE</scope>
    <source>
        <strain evidence="2">R07B-5</strain>
    </source>
</reference>
<dbReference type="PANTHER" id="PTHR46513">
    <property type="entry name" value="VITELLOGENIN RECEPTOR-LIKE PROTEIN-RELATED-RELATED"/>
    <property type="match status" value="1"/>
</dbReference>
<feature type="repeat" description="LDL-receptor class B" evidence="1">
    <location>
        <begin position="55"/>
        <end position="97"/>
    </location>
</feature>
<accession>A0AAD9JYM7</accession>
<dbReference type="AlphaFoldDB" id="A0AAD9JYM7"/>
<dbReference type="Gene3D" id="2.120.10.30">
    <property type="entry name" value="TolB, C-terminal domain"/>
    <property type="match status" value="1"/>
</dbReference>
<evidence type="ECO:0000313" key="3">
    <source>
        <dbReference type="Proteomes" id="UP001209878"/>
    </source>
</evidence>
<dbReference type="SUPFAM" id="SSF63825">
    <property type="entry name" value="YWTD domain"/>
    <property type="match status" value="1"/>
</dbReference>
<dbReference type="InterPro" id="IPR000033">
    <property type="entry name" value="LDLR_classB_rpt"/>
</dbReference>
<gene>
    <name evidence="2" type="ORF">NP493_1568g00018</name>
</gene>
<evidence type="ECO:0000256" key="1">
    <source>
        <dbReference type="PROSITE-ProRule" id="PRU00461"/>
    </source>
</evidence>
<dbReference type="PROSITE" id="PS51120">
    <property type="entry name" value="LDLRB"/>
    <property type="match status" value="2"/>
</dbReference>
<dbReference type="InterPro" id="IPR050778">
    <property type="entry name" value="Cueball_EGF_LRP_Nidogen"/>
</dbReference>